<dbReference type="SUPFAM" id="SSF55785">
    <property type="entry name" value="PYP-like sensor domain (PAS domain)"/>
    <property type="match status" value="1"/>
</dbReference>
<evidence type="ECO:0000256" key="13">
    <source>
        <dbReference type="PROSITE-ProRule" id="PRU00169"/>
    </source>
</evidence>
<evidence type="ECO:0000256" key="6">
    <source>
        <dbReference type="ARBA" id="ARBA00022606"/>
    </source>
</evidence>
<dbReference type="GO" id="GO:0006355">
    <property type="term" value="P:regulation of DNA-templated transcription"/>
    <property type="evidence" value="ECO:0007669"/>
    <property type="project" value="InterPro"/>
</dbReference>
<keyword evidence="5 13" id="KW-0597">Phosphoprotein</keyword>
<dbReference type="SMART" id="SM00448">
    <property type="entry name" value="REC"/>
    <property type="match status" value="1"/>
</dbReference>
<evidence type="ECO:0000256" key="7">
    <source>
        <dbReference type="ARBA" id="ARBA00022679"/>
    </source>
</evidence>
<dbReference type="CDD" id="cd00082">
    <property type="entry name" value="HisKA"/>
    <property type="match status" value="1"/>
</dbReference>
<evidence type="ECO:0000259" key="16">
    <source>
        <dbReference type="PROSITE" id="PS50110"/>
    </source>
</evidence>
<dbReference type="SUPFAM" id="SSF55874">
    <property type="entry name" value="ATPase domain of HSP90 chaperone/DNA topoisomerase II/histidine kinase"/>
    <property type="match status" value="1"/>
</dbReference>
<dbReference type="EC" id="2.7.13.3" evidence="3"/>
<name>A0A929F975_LEPEC</name>
<dbReference type="InterPro" id="IPR001789">
    <property type="entry name" value="Sig_transdc_resp-reg_receiver"/>
</dbReference>
<evidence type="ECO:0000256" key="12">
    <source>
        <dbReference type="ARBA" id="ARBA00074306"/>
    </source>
</evidence>
<dbReference type="CDD" id="cd16922">
    <property type="entry name" value="HATPase_EvgS-ArcB-TorS-like"/>
    <property type="match status" value="1"/>
</dbReference>
<dbReference type="EMBL" id="JADEXP010000114">
    <property type="protein sequence ID" value="MBE9067717.1"/>
    <property type="molecule type" value="Genomic_DNA"/>
</dbReference>
<evidence type="ECO:0000256" key="3">
    <source>
        <dbReference type="ARBA" id="ARBA00012438"/>
    </source>
</evidence>
<gene>
    <name evidence="17" type="ORF">IQ260_13740</name>
</gene>
<keyword evidence="11" id="KW-0675">Receptor</keyword>
<dbReference type="Pfam" id="PF01590">
    <property type="entry name" value="GAF"/>
    <property type="match status" value="1"/>
</dbReference>
<sequence>MSPKPSPILPTNADLQALEACEEYPIRDIEHIQPHGCLLVVHWHNLKVVQLSANATLAMAAEQILGQSLTTLLPAADIEQLQAALARSEKTPQRLTFKATEKAFWVYPHRQGELVVLELEPDVSELFDIESLQQQMIEALARFETADTLMSFAQTLTKVISTLLQFDRVMVYRFLPDDSGVVIAETAHPDLEAYLGLHFPATDIPAEARALFLENPLRWIPDINYQPVPLVPAINPITAAPLNLSQTWLRGVSPPHVTYLQNMDVASSITIPLVNEQGLWGLIACHHGQTRSIDHKTRSAFIMLAKLANLELMRQQSRERHRYRAHNKHLIATLRQAIEQTVQSTQQSLLQEAHTFLNLFEANGLAIVFEQEVAIAGNTPTQTEIASFIPWLLEQGQDVWSTDRLGQHYPDSQAWDYQPAGVLAITIALQQPQPASYHLLLFRPEQVQTVTWAGRLSDSLEVSDTGKLSLCPRNSFHLWQEQLQGQSLPWSAKDLEFATELNNMLMLAVLKFSADALAAAAKQADIANQAKSEFLANMSHEIRTPMNAVLGFTDLLQPLVHDAVAQNHLEAISSSGRTLLALINDILDLSKIEAGQMEAHYEPHQLDCIVKDIQNIFKQKAIAKGLKLRTILGESLPDVLLVDEVRLRQILFNLVGNALKFTEQGRVDIEVDCTPAVSQAGANTIDLKLSVTDTGIGIPADDQQLIFHAFSQSDGQSKRRYEGTGLGLAITHRLTHLMGGTITLDSQVGRGSTFTCCFPRVEVVQAMGQSSTETTSIAAVDNDFNQFPAMKILVADDIQSNRDLLAGYLSETIHTLIFAYDGQQTLELVDMHHPDLILLDLRMPRLDGQEVVSKLKADPSIQEIPIIFVTASLPYEENVTDISELGDGILLKPVQKQELFTAMQAALANSENDGEPATLTSKLPTRQLTSTELGQLAEQLRGIESRVWQAAQTTLEIGNIEEFSDSLQDIYQRYPYPPLKDYVQTLSEQLDIFDWEQIPETITNFPTLLQLLEADILAQKES</sequence>
<dbReference type="Gene3D" id="1.10.287.130">
    <property type="match status" value="1"/>
</dbReference>
<evidence type="ECO:0000256" key="5">
    <source>
        <dbReference type="ARBA" id="ARBA00022553"/>
    </source>
</evidence>
<evidence type="ECO:0000256" key="2">
    <source>
        <dbReference type="ARBA" id="ARBA00006402"/>
    </source>
</evidence>
<dbReference type="GO" id="GO:0009881">
    <property type="term" value="F:photoreceptor activity"/>
    <property type="evidence" value="ECO:0007669"/>
    <property type="project" value="UniProtKB-KW"/>
</dbReference>
<reference evidence="17" key="1">
    <citation type="submission" date="2020-10" db="EMBL/GenBank/DDBJ databases">
        <authorList>
            <person name="Castelo-Branco R."/>
            <person name="Eusebio N."/>
            <person name="Adriana R."/>
            <person name="Vieira A."/>
            <person name="Brugerolle De Fraissinette N."/>
            <person name="Rezende De Castro R."/>
            <person name="Schneider M.P."/>
            <person name="Vasconcelos V."/>
            <person name="Leao P.N."/>
        </authorList>
    </citation>
    <scope>NUCLEOTIDE SEQUENCE</scope>
    <source>
        <strain evidence="17">LEGE 11479</strain>
    </source>
</reference>
<dbReference type="SUPFAM" id="SSF52172">
    <property type="entry name" value="CheY-like"/>
    <property type="match status" value="1"/>
</dbReference>
<dbReference type="PROSITE" id="PS50110">
    <property type="entry name" value="RESPONSE_REGULATORY"/>
    <property type="match status" value="1"/>
</dbReference>
<dbReference type="InterPro" id="IPR036890">
    <property type="entry name" value="HATPase_C_sf"/>
</dbReference>
<dbReference type="InterPro" id="IPR005467">
    <property type="entry name" value="His_kinase_dom"/>
</dbReference>
<dbReference type="InterPro" id="IPR035965">
    <property type="entry name" value="PAS-like_dom_sf"/>
</dbReference>
<proteinExistence type="inferred from homology"/>
<dbReference type="PANTHER" id="PTHR43047">
    <property type="entry name" value="TWO-COMPONENT HISTIDINE PROTEIN KINASE"/>
    <property type="match status" value="1"/>
</dbReference>
<organism evidence="17 18">
    <name type="scientific">Leptolyngbya cf. ectocarpi LEGE 11479</name>
    <dbReference type="NCBI Taxonomy" id="1828722"/>
    <lineage>
        <taxon>Bacteria</taxon>
        <taxon>Bacillati</taxon>
        <taxon>Cyanobacteriota</taxon>
        <taxon>Cyanophyceae</taxon>
        <taxon>Leptolyngbyales</taxon>
        <taxon>Leptolyngbyaceae</taxon>
        <taxon>Leptolyngbya group</taxon>
        <taxon>Leptolyngbya</taxon>
    </lineage>
</organism>
<feature type="domain" description="Phytochrome chromophore attachment site" evidence="14">
    <location>
        <begin position="148"/>
        <end position="295"/>
    </location>
</feature>
<comment type="similarity">
    <text evidence="2">In the N-terminal section; belongs to the phytochrome family.</text>
</comment>
<dbReference type="SUPFAM" id="SSF47384">
    <property type="entry name" value="Homodimeric domain of signal transducing histidine kinase"/>
    <property type="match status" value="1"/>
</dbReference>
<keyword evidence="8" id="KW-0418">Kinase</keyword>
<keyword evidence="7" id="KW-0808">Transferase</keyword>
<evidence type="ECO:0000313" key="17">
    <source>
        <dbReference type="EMBL" id="MBE9067717.1"/>
    </source>
</evidence>
<comment type="catalytic activity">
    <reaction evidence="1">
        <text>ATP + protein L-histidine = ADP + protein N-phospho-L-histidine.</text>
        <dbReference type="EC" id="2.7.13.3"/>
    </reaction>
</comment>
<keyword evidence="9" id="KW-0157">Chromophore</keyword>
<dbReference type="Pfam" id="PF00072">
    <property type="entry name" value="Response_reg"/>
    <property type="match status" value="1"/>
</dbReference>
<dbReference type="InterPro" id="IPR003594">
    <property type="entry name" value="HATPase_dom"/>
</dbReference>
<dbReference type="PROSITE" id="PS50109">
    <property type="entry name" value="HIS_KIN"/>
    <property type="match status" value="1"/>
</dbReference>
<dbReference type="SMART" id="SM00388">
    <property type="entry name" value="HisKA"/>
    <property type="match status" value="1"/>
</dbReference>
<evidence type="ECO:0000256" key="4">
    <source>
        <dbReference type="ARBA" id="ARBA00022543"/>
    </source>
</evidence>
<dbReference type="PRINTS" id="PR00344">
    <property type="entry name" value="BCTRLSENSOR"/>
</dbReference>
<dbReference type="Proteomes" id="UP000615026">
    <property type="component" value="Unassembled WGS sequence"/>
</dbReference>
<keyword evidence="4" id="KW-0600">Photoreceptor protein</keyword>
<dbReference type="GO" id="GO:0009584">
    <property type="term" value="P:detection of visible light"/>
    <property type="evidence" value="ECO:0007669"/>
    <property type="project" value="InterPro"/>
</dbReference>
<feature type="domain" description="Response regulatory" evidence="16">
    <location>
        <begin position="791"/>
        <end position="907"/>
    </location>
</feature>
<dbReference type="Pfam" id="PF00512">
    <property type="entry name" value="HisKA"/>
    <property type="match status" value="1"/>
</dbReference>
<accession>A0A929F975</accession>
<dbReference type="InterPro" id="IPR013654">
    <property type="entry name" value="PAS_2"/>
</dbReference>
<dbReference type="InterPro" id="IPR004358">
    <property type="entry name" value="Sig_transdc_His_kin-like_C"/>
</dbReference>
<dbReference type="Pfam" id="PF02518">
    <property type="entry name" value="HATPase_c"/>
    <property type="match status" value="1"/>
</dbReference>
<evidence type="ECO:0000256" key="8">
    <source>
        <dbReference type="ARBA" id="ARBA00022777"/>
    </source>
</evidence>
<dbReference type="FunFam" id="3.30.565.10:FF:000010">
    <property type="entry name" value="Sensor histidine kinase RcsC"/>
    <property type="match status" value="1"/>
</dbReference>
<dbReference type="GO" id="GO:0000155">
    <property type="term" value="F:phosphorelay sensor kinase activity"/>
    <property type="evidence" value="ECO:0007669"/>
    <property type="project" value="InterPro"/>
</dbReference>
<evidence type="ECO:0000259" key="15">
    <source>
        <dbReference type="PROSITE" id="PS50109"/>
    </source>
</evidence>
<dbReference type="SMART" id="SM00387">
    <property type="entry name" value="HATPase_c"/>
    <property type="match status" value="1"/>
</dbReference>
<feature type="domain" description="Histidine kinase" evidence="15">
    <location>
        <begin position="537"/>
        <end position="762"/>
    </location>
</feature>
<dbReference type="InterPro" id="IPR016132">
    <property type="entry name" value="Phyto_chromo_attachment"/>
</dbReference>
<dbReference type="Pfam" id="PF08446">
    <property type="entry name" value="PAS_2"/>
    <property type="match status" value="1"/>
</dbReference>
<dbReference type="Gene3D" id="3.30.565.10">
    <property type="entry name" value="Histidine kinase-like ATPase, C-terminal domain"/>
    <property type="match status" value="1"/>
</dbReference>
<evidence type="ECO:0000256" key="11">
    <source>
        <dbReference type="ARBA" id="ARBA00023170"/>
    </source>
</evidence>
<dbReference type="Gene3D" id="3.30.450.20">
    <property type="entry name" value="PAS domain"/>
    <property type="match status" value="1"/>
</dbReference>
<evidence type="ECO:0000256" key="10">
    <source>
        <dbReference type="ARBA" id="ARBA00023012"/>
    </source>
</evidence>
<keyword evidence="6" id="KW-0716">Sensory transduction</keyword>
<keyword evidence="18" id="KW-1185">Reference proteome</keyword>
<dbReference type="SUPFAM" id="SSF55781">
    <property type="entry name" value="GAF domain-like"/>
    <property type="match status" value="2"/>
</dbReference>
<dbReference type="InterPro" id="IPR003018">
    <property type="entry name" value="GAF"/>
</dbReference>
<dbReference type="AlphaFoldDB" id="A0A929F975"/>
<dbReference type="Gene3D" id="3.40.50.2300">
    <property type="match status" value="1"/>
</dbReference>
<evidence type="ECO:0000256" key="1">
    <source>
        <dbReference type="ARBA" id="ARBA00000085"/>
    </source>
</evidence>
<dbReference type="Pfam" id="PF00360">
    <property type="entry name" value="PHY"/>
    <property type="match status" value="1"/>
</dbReference>
<dbReference type="PROSITE" id="PS50046">
    <property type="entry name" value="PHYTOCHROME_2"/>
    <property type="match status" value="1"/>
</dbReference>
<dbReference type="Gene3D" id="3.30.450.40">
    <property type="match status" value="1"/>
</dbReference>
<keyword evidence="10" id="KW-0902">Two-component regulatory system</keyword>
<evidence type="ECO:0000256" key="9">
    <source>
        <dbReference type="ARBA" id="ARBA00022991"/>
    </source>
</evidence>
<dbReference type="InterPro" id="IPR011006">
    <property type="entry name" value="CheY-like_superfamily"/>
</dbReference>
<dbReference type="RefSeq" id="WP_193993675.1">
    <property type="nucleotide sequence ID" value="NZ_JADEXP010000114.1"/>
</dbReference>
<dbReference type="InterPro" id="IPR043150">
    <property type="entry name" value="Phytochrome_PHY_sf"/>
</dbReference>
<evidence type="ECO:0000313" key="18">
    <source>
        <dbReference type="Proteomes" id="UP000615026"/>
    </source>
</evidence>
<evidence type="ECO:0000259" key="14">
    <source>
        <dbReference type="PROSITE" id="PS50046"/>
    </source>
</evidence>
<comment type="caution">
    <text evidence="17">The sequence shown here is derived from an EMBL/GenBank/DDBJ whole genome shotgun (WGS) entry which is preliminary data.</text>
</comment>
<dbReference type="InterPro" id="IPR029016">
    <property type="entry name" value="GAF-like_dom_sf"/>
</dbReference>
<dbReference type="InterPro" id="IPR013515">
    <property type="entry name" value="Phytochrome_cen-reg"/>
</dbReference>
<dbReference type="InterPro" id="IPR003661">
    <property type="entry name" value="HisK_dim/P_dom"/>
</dbReference>
<dbReference type="InterPro" id="IPR036097">
    <property type="entry name" value="HisK_dim/P_sf"/>
</dbReference>
<protein>
    <recommendedName>
        <fullName evidence="12">Circadian input-output histidine kinase CikA</fullName>
        <ecNumber evidence="3">2.7.13.3</ecNumber>
    </recommendedName>
</protein>
<dbReference type="SMART" id="SM00065">
    <property type="entry name" value="GAF"/>
    <property type="match status" value="1"/>
</dbReference>
<dbReference type="Gene3D" id="3.30.450.270">
    <property type="match status" value="1"/>
</dbReference>
<feature type="modified residue" description="4-aspartylphosphate" evidence="13">
    <location>
        <position position="840"/>
    </location>
</feature>